<sequence>MMTTIRRETANDYICFMFPARPKPRYAPHTNKIRSWRRHRGAVLSRVRVLVTRPTPLCPAATISRSCAVVGFRVMATGLSPSTLAAALFAGCPPPRKLCDGLSTSTSPGLLSYSPRMPRRPRAVEHDEVANPRNSWSFTSTTDFRINKRRYAYGYGQSRKRKRGRNPMADGTTSYSRFRWWKDDPLVA</sequence>
<keyword evidence="2" id="KW-1185">Reference proteome</keyword>
<dbReference type="Proteomes" id="UP001232148">
    <property type="component" value="Unassembled WGS sequence"/>
</dbReference>
<dbReference type="EMBL" id="MU842973">
    <property type="protein sequence ID" value="KAK2024167.1"/>
    <property type="molecule type" value="Genomic_DNA"/>
</dbReference>
<gene>
    <name evidence="1" type="ORF">LX32DRAFT_113312</name>
</gene>
<name>A0AAD9H9D2_9PEZI</name>
<evidence type="ECO:0000313" key="2">
    <source>
        <dbReference type="Proteomes" id="UP001232148"/>
    </source>
</evidence>
<accession>A0AAD9H9D2</accession>
<reference evidence="1" key="1">
    <citation type="submission" date="2021-06" db="EMBL/GenBank/DDBJ databases">
        <title>Comparative genomics, transcriptomics and evolutionary studies reveal genomic signatures of adaptation to plant cell wall in hemibiotrophic fungi.</title>
        <authorList>
            <consortium name="DOE Joint Genome Institute"/>
            <person name="Baroncelli R."/>
            <person name="Diaz J.F."/>
            <person name="Benocci T."/>
            <person name="Peng M."/>
            <person name="Battaglia E."/>
            <person name="Haridas S."/>
            <person name="Andreopoulos W."/>
            <person name="Labutti K."/>
            <person name="Pangilinan J."/>
            <person name="Floch G.L."/>
            <person name="Makela M.R."/>
            <person name="Henrissat B."/>
            <person name="Grigoriev I.V."/>
            <person name="Crouch J.A."/>
            <person name="De Vries R.P."/>
            <person name="Sukno S.A."/>
            <person name="Thon M.R."/>
        </authorList>
    </citation>
    <scope>NUCLEOTIDE SEQUENCE</scope>
    <source>
        <strain evidence="1">MAFF235873</strain>
    </source>
</reference>
<dbReference type="AlphaFoldDB" id="A0AAD9H9D2"/>
<evidence type="ECO:0000313" key="1">
    <source>
        <dbReference type="EMBL" id="KAK2024167.1"/>
    </source>
</evidence>
<comment type="caution">
    <text evidence="1">The sequence shown here is derived from an EMBL/GenBank/DDBJ whole genome shotgun (WGS) entry which is preliminary data.</text>
</comment>
<proteinExistence type="predicted"/>
<organism evidence="1 2">
    <name type="scientific">Colletotrichum zoysiae</name>
    <dbReference type="NCBI Taxonomy" id="1216348"/>
    <lineage>
        <taxon>Eukaryota</taxon>
        <taxon>Fungi</taxon>
        <taxon>Dikarya</taxon>
        <taxon>Ascomycota</taxon>
        <taxon>Pezizomycotina</taxon>
        <taxon>Sordariomycetes</taxon>
        <taxon>Hypocreomycetidae</taxon>
        <taxon>Glomerellales</taxon>
        <taxon>Glomerellaceae</taxon>
        <taxon>Colletotrichum</taxon>
        <taxon>Colletotrichum graminicola species complex</taxon>
    </lineage>
</organism>
<protein>
    <submittedName>
        <fullName evidence="1">Uncharacterized protein</fullName>
    </submittedName>
</protein>